<gene>
    <name evidence="2" type="ORF">ikelab_20700</name>
    <name evidence="4" type="ORF">OF801_08895</name>
    <name evidence="3" type="ORF">SAMN05216438_11435</name>
</gene>
<organism evidence="3 5">
    <name type="scientific">Lactococcus garvieae</name>
    <dbReference type="NCBI Taxonomy" id="1363"/>
    <lineage>
        <taxon>Bacteria</taxon>
        <taxon>Bacillati</taxon>
        <taxon>Bacillota</taxon>
        <taxon>Bacilli</taxon>
        <taxon>Lactobacillales</taxon>
        <taxon>Streptococcaceae</taxon>
        <taxon>Lactococcus</taxon>
    </lineage>
</organism>
<evidence type="ECO:0000313" key="4">
    <source>
        <dbReference type="EMBL" id="UYT10071.1"/>
    </source>
</evidence>
<feature type="transmembrane region" description="Helical" evidence="1">
    <location>
        <begin position="50"/>
        <end position="71"/>
    </location>
</feature>
<dbReference type="RefSeq" id="WP_255303383.1">
    <property type="nucleotide sequence ID" value="NZ_BLXU01000016.1"/>
</dbReference>
<keyword evidence="1" id="KW-0472">Membrane</keyword>
<name>A0A1I4IAY8_9LACT</name>
<evidence type="ECO:0000313" key="6">
    <source>
        <dbReference type="Proteomes" id="UP000504756"/>
    </source>
</evidence>
<reference evidence="4" key="3">
    <citation type="submission" date="2022-10" db="EMBL/GenBank/DDBJ databases">
        <title>Genome assembly of Lactococcus garvieae isolates from cricket gut.</title>
        <authorList>
            <person name="Luecke A.R."/>
            <person name="Brown A.M.V."/>
            <person name="Wakeman C.A."/>
        </authorList>
    </citation>
    <scope>NUCLEOTIDE SEQUENCE</scope>
    <source>
        <strain evidence="4">Alexii-11_2</strain>
    </source>
</reference>
<evidence type="ECO:0000313" key="2">
    <source>
        <dbReference type="EMBL" id="GFO52795.1"/>
    </source>
</evidence>
<dbReference type="Proteomes" id="UP000504756">
    <property type="component" value="Unassembled WGS sequence"/>
</dbReference>
<dbReference type="AlphaFoldDB" id="A0A1I4IAY8"/>
<evidence type="ECO:0000313" key="5">
    <source>
        <dbReference type="Proteomes" id="UP000181969"/>
    </source>
</evidence>
<evidence type="ECO:0000256" key="1">
    <source>
        <dbReference type="SAM" id="Phobius"/>
    </source>
</evidence>
<evidence type="ECO:0000313" key="3">
    <source>
        <dbReference type="EMBL" id="SFL51267.1"/>
    </source>
</evidence>
<keyword evidence="1" id="KW-0812">Transmembrane</keyword>
<protein>
    <submittedName>
        <fullName evidence="3">Uncharacterized protein</fullName>
    </submittedName>
</protein>
<proteinExistence type="predicted"/>
<keyword evidence="1" id="KW-1133">Transmembrane helix</keyword>
<dbReference type="Proteomes" id="UP001164042">
    <property type="component" value="Chromosome"/>
</dbReference>
<reference evidence="2 6" key="2">
    <citation type="submission" date="2020-06" db="EMBL/GenBank/DDBJ databases">
        <title>Draft genome sequence of Lactic acid bacteria from Okinawan-style tofu.</title>
        <authorList>
            <person name="Takara I."/>
            <person name="Ikematsu S."/>
        </authorList>
    </citation>
    <scope>NUCLEOTIDE SEQUENCE [LARGE SCALE GENOMIC DNA]</scope>
    <source>
        <strain evidence="6">lg38</strain>
        <strain evidence="2">Lg38</strain>
    </source>
</reference>
<accession>A0A1I4IAY8</accession>
<dbReference type="EMBL" id="FOTJ01000014">
    <property type="protein sequence ID" value="SFL51267.1"/>
    <property type="molecule type" value="Genomic_DNA"/>
</dbReference>
<dbReference type="EMBL" id="BLXU01000016">
    <property type="protein sequence ID" value="GFO52795.1"/>
    <property type="molecule type" value="Genomic_DNA"/>
</dbReference>
<reference evidence="3 5" key="1">
    <citation type="submission" date="2016-10" db="EMBL/GenBank/DDBJ databases">
        <authorList>
            <person name="de Groot N.N."/>
        </authorList>
    </citation>
    <scope>NUCLEOTIDE SEQUENCE [LARGE SCALE GENOMIC DNA]</scope>
    <source>
        <strain evidence="3 5">M79</strain>
    </source>
</reference>
<sequence length="210" mass="23933">MAQSQYEDLFNESEELLKQMSHILESSPPPPPSNRYPGKKRKLKKWVRSGIILFILFLLLFALAVGGGQFLKIIGKHIPLSYNVTVQSGPQPMPDGELEQTNDNSSDNMARVRVSLEIKAEKKRNSGRLVIQNLPTNHMRLRFTLLADGEAEPLFRSEMIAPGYAVKEIPLEKKYLHGKHKARLLLEFYEMEQEKKITESTMDIVINGTE</sequence>
<dbReference type="Proteomes" id="UP000181969">
    <property type="component" value="Unassembled WGS sequence"/>
</dbReference>
<dbReference type="EMBL" id="CP109635">
    <property type="protein sequence ID" value="UYT10071.1"/>
    <property type="molecule type" value="Genomic_DNA"/>
</dbReference>